<proteinExistence type="predicted"/>
<dbReference type="KEGG" id="snep:Enr13x_08530"/>
<evidence type="ECO:0008006" key="4">
    <source>
        <dbReference type="Google" id="ProtNLM"/>
    </source>
</evidence>
<dbReference type="EMBL" id="CP037423">
    <property type="protein sequence ID" value="QDV41015.1"/>
    <property type="molecule type" value="Genomic_DNA"/>
</dbReference>
<feature type="chain" id="PRO_5022044776" description="PDZ domain-containing protein" evidence="1">
    <location>
        <begin position="22"/>
        <end position="135"/>
    </location>
</feature>
<dbReference type="Proteomes" id="UP000319004">
    <property type="component" value="Chromosome"/>
</dbReference>
<gene>
    <name evidence="2" type="ORF">Enr13x_08530</name>
</gene>
<reference evidence="2 3" key="1">
    <citation type="submission" date="2019-03" db="EMBL/GenBank/DDBJ databases">
        <title>Deep-cultivation of Planctomycetes and their phenomic and genomic characterization uncovers novel biology.</title>
        <authorList>
            <person name="Wiegand S."/>
            <person name="Jogler M."/>
            <person name="Boedeker C."/>
            <person name="Pinto D."/>
            <person name="Vollmers J."/>
            <person name="Rivas-Marin E."/>
            <person name="Kohn T."/>
            <person name="Peeters S.H."/>
            <person name="Heuer A."/>
            <person name="Rast P."/>
            <person name="Oberbeckmann S."/>
            <person name="Bunk B."/>
            <person name="Jeske O."/>
            <person name="Meyerdierks A."/>
            <person name="Storesund J.E."/>
            <person name="Kallscheuer N."/>
            <person name="Luecker S."/>
            <person name="Lage O.M."/>
            <person name="Pohl T."/>
            <person name="Merkel B.J."/>
            <person name="Hornburger P."/>
            <person name="Mueller R.-W."/>
            <person name="Bruemmer F."/>
            <person name="Labrenz M."/>
            <person name="Spormann A.M."/>
            <person name="Op den Camp H."/>
            <person name="Overmann J."/>
            <person name="Amann R."/>
            <person name="Jetten M.S.M."/>
            <person name="Mascher T."/>
            <person name="Medema M.H."/>
            <person name="Devos D.P."/>
            <person name="Kaster A.-K."/>
            <person name="Ovreas L."/>
            <person name="Rohde M."/>
            <person name="Galperin M.Y."/>
            <person name="Jogler C."/>
        </authorList>
    </citation>
    <scope>NUCLEOTIDE SEQUENCE [LARGE SCALE GENOMIC DNA]</scope>
    <source>
        <strain evidence="2 3">Enr13</strain>
    </source>
</reference>
<keyword evidence="1" id="KW-0732">Signal</keyword>
<dbReference type="InterPro" id="IPR036034">
    <property type="entry name" value="PDZ_sf"/>
</dbReference>
<evidence type="ECO:0000256" key="1">
    <source>
        <dbReference type="SAM" id="SignalP"/>
    </source>
</evidence>
<feature type="signal peptide" evidence="1">
    <location>
        <begin position="1"/>
        <end position="21"/>
    </location>
</feature>
<sequence precursor="true">MSLRICSILCLIAVLVSRSDAVEPVTSKRPVLGVAGVLYEFSTNNDTGVLVTNVIPGFPATNLWEVKGKPDGQKFKLVPDQDVIVEIDKIAIKNFHQLREYLRSLTQTKPEVPIVIVPKVGGERKQYFTQLVVTP</sequence>
<dbReference type="SUPFAM" id="SSF50156">
    <property type="entry name" value="PDZ domain-like"/>
    <property type="match status" value="1"/>
</dbReference>
<dbReference type="AlphaFoldDB" id="A0A518HJI4"/>
<evidence type="ECO:0000313" key="3">
    <source>
        <dbReference type="Proteomes" id="UP000319004"/>
    </source>
</evidence>
<accession>A0A518HJI4</accession>
<protein>
    <recommendedName>
        <fullName evidence="4">PDZ domain-containing protein</fullName>
    </recommendedName>
</protein>
<dbReference type="Gene3D" id="2.30.42.10">
    <property type="match status" value="1"/>
</dbReference>
<keyword evidence="3" id="KW-1185">Reference proteome</keyword>
<organism evidence="2 3">
    <name type="scientific">Stieleria neptunia</name>
    <dbReference type="NCBI Taxonomy" id="2527979"/>
    <lineage>
        <taxon>Bacteria</taxon>
        <taxon>Pseudomonadati</taxon>
        <taxon>Planctomycetota</taxon>
        <taxon>Planctomycetia</taxon>
        <taxon>Pirellulales</taxon>
        <taxon>Pirellulaceae</taxon>
        <taxon>Stieleria</taxon>
    </lineage>
</organism>
<evidence type="ECO:0000313" key="2">
    <source>
        <dbReference type="EMBL" id="QDV41015.1"/>
    </source>
</evidence>
<name>A0A518HJI4_9BACT</name>